<evidence type="ECO:0000313" key="3">
    <source>
        <dbReference type="Proteomes" id="UP000308730"/>
    </source>
</evidence>
<protein>
    <submittedName>
        <fullName evidence="2">Uncharacterized protein</fullName>
    </submittedName>
</protein>
<keyword evidence="3" id="KW-1185">Reference proteome</keyword>
<dbReference type="OrthoDB" id="654211at2759"/>
<feature type="region of interest" description="Disordered" evidence="1">
    <location>
        <begin position="152"/>
        <end position="191"/>
    </location>
</feature>
<feature type="compositionally biased region" description="Low complexity" evidence="1">
    <location>
        <begin position="152"/>
        <end position="165"/>
    </location>
</feature>
<proteinExistence type="predicted"/>
<organism evidence="2 3">
    <name type="scientific">Antrodiella citrinella</name>
    <dbReference type="NCBI Taxonomy" id="2447956"/>
    <lineage>
        <taxon>Eukaryota</taxon>
        <taxon>Fungi</taxon>
        <taxon>Dikarya</taxon>
        <taxon>Basidiomycota</taxon>
        <taxon>Agaricomycotina</taxon>
        <taxon>Agaricomycetes</taxon>
        <taxon>Polyporales</taxon>
        <taxon>Steccherinaceae</taxon>
        <taxon>Antrodiella</taxon>
    </lineage>
</organism>
<comment type="caution">
    <text evidence="2">The sequence shown here is derived from an EMBL/GenBank/DDBJ whole genome shotgun (WGS) entry which is preliminary data.</text>
</comment>
<feature type="region of interest" description="Disordered" evidence="1">
    <location>
        <begin position="264"/>
        <end position="290"/>
    </location>
</feature>
<evidence type="ECO:0000256" key="1">
    <source>
        <dbReference type="SAM" id="MobiDB-lite"/>
    </source>
</evidence>
<sequence length="318" mass="33915">MSNATGFALPGSGYHYPYPAYPTQPFVTQPIHKQWPQISTVASTNQIHPAALFKAVPPGGMAILPPFRASSRVSAASTSTATSHPVNLVTPTLMRTPAEAHAEIMAATAYPTPENFASPAPRPIDDKDQPRNPACTQSKKHQCWMCHKGFDSTTSASTSGTSDPDPSAPTPSEQPKPKRRRRAPSPSHWIPDSLRLFNLMPIGKATPVPLAPVQPYHDPRTAVWEERDSFDVHVARRPYHPEGWSGKLPGPGISTLGAEGGLGRGTDVEPADAPGYTTEPSDSLDQPAEPFDIAMQVFYSSAVTPGPVASTSRSAAAS</sequence>
<dbReference type="Proteomes" id="UP000308730">
    <property type="component" value="Unassembled WGS sequence"/>
</dbReference>
<evidence type="ECO:0000313" key="2">
    <source>
        <dbReference type="EMBL" id="THH23247.1"/>
    </source>
</evidence>
<reference evidence="2 3" key="1">
    <citation type="submission" date="2019-02" db="EMBL/GenBank/DDBJ databases">
        <title>Genome sequencing of the rare red list fungi Antrodiella citrinella (Flaviporus citrinellus).</title>
        <authorList>
            <person name="Buettner E."/>
            <person name="Kellner H."/>
        </authorList>
    </citation>
    <scope>NUCLEOTIDE SEQUENCE [LARGE SCALE GENOMIC DNA]</scope>
    <source>
        <strain evidence="2 3">DSM 108506</strain>
    </source>
</reference>
<dbReference type="EMBL" id="SGPM01000374">
    <property type="protein sequence ID" value="THH23247.1"/>
    <property type="molecule type" value="Genomic_DNA"/>
</dbReference>
<dbReference type="AlphaFoldDB" id="A0A4S4ME96"/>
<feature type="region of interest" description="Disordered" evidence="1">
    <location>
        <begin position="111"/>
        <end position="140"/>
    </location>
</feature>
<name>A0A4S4ME96_9APHY</name>
<gene>
    <name evidence="2" type="ORF">EUX98_g7930</name>
</gene>
<accession>A0A4S4ME96</accession>